<dbReference type="EMBL" id="CADCXW020000344">
    <property type="protein sequence ID" value="CAD1577332.1"/>
    <property type="molecule type" value="Genomic_DNA"/>
</dbReference>
<feature type="compositionally biased region" description="Polar residues" evidence="1">
    <location>
        <begin position="1"/>
        <end position="11"/>
    </location>
</feature>
<protein>
    <submittedName>
        <fullName evidence="2">Uncharacterized protein</fullName>
    </submittedName>
</protein>
<dbReference type="AlphaFoldDB" id="A0A6V7LM44"/>
<accession>A0A6V7LM44</accession>
<reference evidence="2" key="1">
    <citation type="submission" date="2020-07" db="EMBL/GenBank/DDBJ databases">
        <authorList>
            <person name="Ferguson B K."/>
        </authorList>
    </citation>
    <scope>NUCLEOTIDE SEQUENCE</scope>
    <source>
        <strain evidence="2">L06</strain>
    </source>
</reference>
<evidence type="ECO:0000256" key="1">
    <source>
        <dbReference type="SAM" id="MobiDB-lite"/>
    </source>
</evidence>
<name>A0A6V7LM44_9HYME</name>
<organism evidence="2">
    <name type="scientific">Bracon brevicornis</name>
    <dbReference type="NCBI Taxonomy" id="1563983"/>
    <lineage>
        <taxon>Eukaryota</taxon>
        <taxon>Metazoa</taxon>
        <taxon>Ecdysozoa</taxon>
        <taxon>Arthropoda</taxon>
        <taxon>Hexapoda</taxon>
        <taxon>Insecta</taxon>
        <taxon>Pterygota</taxon>
        <taxon>Neoptera</taxon>
        <taxon>Endopterygota</taxon>
        <taxon>Hymenoptera</taxon>
        <taxon>Apocrita</taxon>
        <taxon>Ichneumonoidea</taxon>
        <taxon>Braconidae</taxon>
        <taxon>Braconinae</taxon>
        <taxon>Bracon</taxon>
    </lineage>
</organism>
<proteinExistence type="predicted"/>
<gene>
    <name evidence="2" type="ORF">BBRV_LOCUS110327</name>
</gene>
<feature type="region of interest" description="Disordered" evidence="1">
    <location>
        <begin position="1"/>
        <end position="46"/>
    </location>
</feature>
<evidence type="ECO:0000313" key="2">
    <source>
        <dbReference type="EMBL" id="CAD1577332.1"/>
    </source>
</evidence>
<sequence length="75" mass="8409">MPACQGNQRSEVTPDQKTDDVAMECDETHSPMNIEEDNDSGKSNSIDSVSAMEVDDDDHERCEMQVEESLMEIDN</sequence>